<dbReference type="PANTHER" id="PTHR19277:SF122">
    <property type="entry name" value="PENTRAXIN-4"/>
    <property type="match status" value="1"/>
</dbReference>
<dbReference type="SMART" id="SM00159">
    <property type="entry name" value="PTX"/>
    <property type="match status" value="1"/>
</dbReference>
<gene>
    <name evidence="11" type="ORF">QQF64_024718</name>
</gene>
<evidence type="ECO:0000256" key="8">
    <source>
        <dbReference type="SAM" id="MobiDB-lite"/>
    </source>
</evidence>
<keyword evidence="9" id="KW-0472">Membrane</keyword>
<dbReference type="PRINTS" id="PR00895">
    <property type="entry name" value="PENTAXIN"/>
</dbReference>
<dbReference type="PROSITE" id="PS51828">
    <property type="entry name" value="PTX_2"/>
    <property type="match status" value="1"/>
</dbReference>
<dbReference type="Gene3D" id="2.60.120.200">
    <property type="match status" value="1"/>
</dbReference>
<keyword evidence="7" id="KW-0175">Coiled coil</keyword>
<keyword evidence="5" id="KW-0325">Glycoprotein</keyword>
<dbReference type="PANTHER" id="PTHR19277">
    <property type="entry name" value="PENTRAXIN"/>
    <property type="match status" value="1"/>
</dbReference>
<feature type="region of interest" description="Disordered" evidence="8">
    <location>
        <begin position="294"/>
        <end position="316"/>
    </location>
</feature>
<evidence type="ECO:0000256" key="2">
    <source>
        <dbReference type="ARBA" id="ARBA00022723"/>
    </source>
</evidence>
<keyword evidence="3" id="KW-0106">Calcium</keyword>
<evidence type="ECO:0000256" key="9">
    <source>
        <dbReference type="SAM" id="Phobius"/>
    </source>
</evidence>
<dbReference type="EMBL" id="JAYMGO010000003">
    <property type="protein sequence ID" value="KAL1278045.1"/>
    <property type="molecule type" value="Genomic_DNA"/>
</dbReference>
<feature type="transmembrane region" description="Helical" evidence="9">
    <location>
        <begin position="70"/>
        <end position="88"/>
    </location>
</feature>
<evidence type="ECO:0000256" key="1">
    <source>
        <dbReference type="ARBA" id="ARBA00001913"/>
    </source>
</evidence>
<comment type="caution">
    <text evidence="11">The sequence shown here is derived from an EMBL/GenBank/DDBJ whole genome shotgun (WGS) entry which is preliminary data.</text>
</comment>
<reference evidence="11 12" key="1">
    <citation type="submission" date="2023-09" db="EMBL/GenBank/DDBJ databases">
        <authorList>
            <person name="Wang M."/>
        </authorList>
    </citation>
    <scope>NUCLEOTIDE SEQUENCE [LARGE SCALE GENOMIC DNA]</scope>
    <source>
        <strain evidence="11">GT-2023</strain>
        <tissue evidence="11">Liver</tissue>
    </source>
</reference>
<evidence type="ECO:0000256" key="4">
    <source>
        <dbReference type="ARBA" id="ARBA00023157"/>
    </source>
</evidence>
<evidence type="ECO:0000256" key="5">
    <source>
        <dbReference type="ARBA" id="ARBA00023180"/>
    </source>
</evidence>
<evidence type="ECO:0000259" key="10">
    <source>
        <dbReference type="PROSITE" id="PS51828"/>
    </source>
</evidence>
<dbReference type="InterPro" id="IPR051360">
    <property type="entry name" value="Neuronal_Pentraxin_Related"/>
</dbReference>
<keyword evidence="4" id="KW-1015">Disulfide bond</keyword>
<comment type="cofactor">
    <cofactor evidence="1">
        <name>Ca(2+)</name>
        <dbReference type="ChEBI" id="CHEBI:29108"/>
    </cofactor>
</comment>
<feature type="domain" description="Pentraxin (PTX)" evidence="10">
    <location>
        <begin position="366"/>
        <end position="574"/>
    </location>
</feature>
<comment type="caution">
    <text evidence="6">Lacks conserved residue(s) required for the propagation of feature annotation.</text>
</comment>
<evidence type="ECO:0000256" key="6">
    <source>
        <dbReference type="PROSITE-ProRule" id="PRU01172"/>
    </source>
</evidence>
<accession>A0ABR3NMB1</accession>
<dbReference type="Proteomes" id="UP001558613">
    <property type="component" value="Unassembled WGS sequence"/>
</dbReference>
<dbReference type="Pfam" id="PF00354">
    <property type="entry name" value="Pentaxin"/>
    <property type="match status" value="1"/>
</dbReference>
<dbReference type="InterPro" id="IPR013320">
    <property type="entry name" value="ConA-like_dom_sf"/>
</dbReference>
<keyword evidence="2" id="KW-0479">Metal-binding</keyword>
<evidence type="ECO:0000313" key="11">
    <source>
        <dbReference type="EMBL" id="KAL1278045.1"/>
    </source>
</evidence>
<name>A0ABR3NMB1_9TELE</name>
<feature type="coiled-coil region" evidence="7">
    <location>
        <begin position="204"/>
        <end position="266"/>
    </location>
</feature>
<sequence length="575" mass="66393">MSTLNHTLKRQFLCSSYSFCFKKKEILFRASKDRKAYTYTNCLRFEFLKNIRSSYSNACRGHKATMTRTLNRRFFFLVTIFLLMPVTWTRRGAPAETYKPLNQRLRTLNQQFKRFQQMTFSHLQSIAENYNISNSIDSRFQVLSRQFERISRELRAFKETTEHSLNSLKSWTKSLQKKTKRLDSSLANMTRALRENNHLNLRQIQKQRTELSDLSHKIQKQQSHTGSLESLRNQVQQGMRDLQTSLKRHQAQIMKLESQMQGLFKIISTSKKEGLDPLNSIRRQQGVVLRHVQPKPKSEENRMRNRLLSGPTEQPQTYKIKDRQQRLWQSTVQPTVQAEEDLFQLPLRHKIPQIQTPREEARICNVGSMLLFPSASTENYVTFQRSFQTGAHELSICTWLKVDGKYLGTILSYATENNDNMLVLYGRSSGILGVMDFVIGDPAYRELSLQNILDGNWHHLCIIWSSIEGRFWYYLDRHLVSTGSKFQKGYEIPPGGSMVLGQEQDSIGGDFDEAEAFVGRLAGFALWTRSLSPGEVSGLASGKGVPRGAVLSLNDVDQMFGSVQHVTFECLEHCM</sequence>
<keyword evidence="9" id="KW-0812">Transmembrane</keyword>
<organism evidence="11 12">
    <name type="scientific">Cirrhinus molitorella</name>
    <name type="common">mud carp</name>
    <dbReference type="NCBI Taxonomy" id="172907"/>
    <lineage>
        <taxon>Eukaryota</taxon>
        <taxon>Metazoa</taxon>
        <taxon>Chordata</taxon>
        <taxon>Craniata</taxon>
        <taxon>Vertebrata</taxon>
        <taxon>Euteleostomi</taxon>
        <taxon>Actinopterygii</taxon>
        <taxon>Neopterygii</taxon>
        <taxon>Teleostei</taxon>
        <taxon>Ostariophysi</taxon>
        <taxon>Cypriniformes</taxon>
        <taxon>Cyprinidae</taxon>
        <taxon>Labeoninae</taxon>
        <taxon>Labeonini</taxon>
        <taxon>Cirrhinus</taxon>
    </lineage>
</organism>
<evidence type="ECO:0000313" key="12">
    <source>
        <dbReference type="Proteomes" id="UP001558613"/>
    </source>
</evidence>
<protein>
    <recommendedName>
        <fullName evidence="10">Pentraxin (PTX) domain-containing protein</fullName>
    </recommendedName>
</protein>
<evidence type="ECO:0000256" key="7">
    <source>
        <dbReference type="SAM" id="Coils"/>
    </source>
</evidence>
<dbReference type="SUPFAM" id="SSF49899">
    <property type="entry name" value="Concanavalin A-like lectins/glucanases"/>
    <property type="match status" value="1"/>
</dbReference>
<proteinExistence type="predicted"/>
<keyword evidence="12" id="KW-1185">Reference proteome</keyword>
<dbReference type="InterPro" id="IPR001759">
    <property type="entry name" value="PTX_dom"/>
</dbReference>
<keyword evidence="9" id="KW-1133">Transmembrane helix</keyword>
<evidence type="ECO:0000256" key="3">
    <source>
        <dbReference type="ARBA" id="ARBA00022837"/>
    </source>
</evidence>